<evidence type="ECO:0000256" key="17">
    <source>
        <dbReference type="ARBA" id="ARBA00023026"/>
    </source>
</evidence>
<dbReference type="InterPro" id="IPR003660">
    <property type="entry name" value="HAMP_dom"/>
</dbReference>
<name>A0A560GZV9_9PROT</name>
<comment type="subcellular location">
    <subcellularLocation>
        <location evidence="4">Cell membrane</location>
        <topology evidence="4">Multi-pass membrane protein</topology>
    </subcellularLocation>
</comment>
<dbReference type="GO" id="GO:0005886">
    <property type="term" value="C:plasma membrane"/>
    <property type="evidence" value="ECO:0007669"/>
    <property type="project" value="UniProtKB-SubCell"/>
</dbReference>
<evidence type="ECO:0000259" key="24">
    <source>
        <dbReference type="PROSITE" id="PS50885"/>
    </source>
</evidence>
<protein>
    <recommendedName>
        <fullName evidence="19">Signal transduction histidine-protein kinase/phosphatase MprB</fullName>
        <ecNumber evidence="5">2.7.13.3</ecNumber>
    </recommendedName>
    <alternativeName>
        <fullName evidence="20">Mycobacterial persistence regulator B</fullName>
    </alternativeName>
</protein>
<evidence type="ECO:0000256" key="20">
    <source>
        <dbReference type="ARBA" id="ARBA00041776"/>
    </source>
</evidence>
<keyword evidence="14" id="KW-0904">Protein phosphatase</keyword>
<dbReference type="Pfam" id="PF00512">
    <property type="entry name" value="HisKA"/>
    <property type="match status" value="1"/>
</dbReference>
<dbReference type="AlphaFoldDB" id="A0A560GZV9"/>
<keyword evidence="11" id="KW-0378">Hydrolase</keyword>
<dbReference type="PRINTS" id="PR00344">
    <property type="entry name" value="BCTRLSENSOR"/>
</dbReference>
<dbReference type="Pfam" id="PF02518">
    <property type="entry name" value="HATPase_c"/>
    <property type="match status" value="1"/>
</dbReference>
<dbReference type="Proteomes" id="UP000315751">
    <property type="component" value="Unassembled WGS sequence"/>
</dbReference>
<dbReference type="InterPro" id="IPR005467">
    <property type="entry name" value="His_kinase_dom"/>
</dbReference>
<evidence type="ECO:0000256" key="3">
    <source>
        <dbReference type="ARBA" id="ARBA00001946"/>
    </source>
</evidence>
<gene>
    <name evidence="25" type="ORF">FBZ90_11184</name>
</gene>
<evidence type="ECO:0000256" key="18">
    <source>
        <dbReference type="ARBA" id="ARBA00023211"/>
    </source>
</evidence>
<dbReference type="PANTHER" id="PTHR44936:SF9">
    <property type="entry name" value="SENSOR PROTEIN CREC"/>
    <property type="match status" value="1"/>
</dbReference>
<comment type="caution">
    <text evidence="25">The sequence shown here is derived from an EMBL/GenBank/DDBJ whole genome shotgun (WGS) entry which is preliminary data.</text>
</comment>
<keyword evidence="22" id="KW-1133">Transmembrane helix</keyword>
<dbReference type="InterPro" id="IPR003594">
    <property type="entry name" value="HATPase_dom"/>
</dbReference>
<keyword evidence="17" id="KW-0843">Virulence</keyword>
<evidence type="ECO:0000259" key="23">
    <source>
        <dbReference type="PROSITE" id="PS50109"/>
    </source>
</evidence>
<dbReference type="SMART" id="SM00387">
    <property type="entry name" value="HATPase_c"/>
    <property type="match status" value="1"/>
</dbReference>
<dbReference type="PROSITE" id="PS50885">
    <property type="entry name" value="HAMP"/>
    <property type="match status" value="1"/>
</dbReference>
<evidence type="ECO:0000256" key="5">
    <source>
        <dbReference type="ARBA" id="ARBA00012438"/>
    </source>
</evidence>
<dbReference type="GO" id="GO:0004721">
    <property type="term" value="F:phosphoprotein phosphatase activity"/>
    <property type="evidence" value="ECO:0007669"/>
    <property type="project" value="UniProtKB-KW"/>
</dbReference>
<dbReference type="InterPro" id="IPR004358">
    <property type="entry name" value="Sig_transdc_His_kin-like_C"/>
</dbReference>
<evidence type="ECO:0000256" key="2">
    <source>
        <dbReference type="ARBA" id="ARBA00001936"/>
    </source>
</evidence>
<evidence type="ECO:0000256" key="10">
    <source>
        <dbReference type="ARBA" id="ARBA00022777"/>
    </source>
</evidence>
<dbReference type="InterPro" id="IPR050980">
    <property type="entry name" value="2C_sensor_his_kinase"/>
</dbReference>
<keyword evidence="22" id="KW-0812">Transmembrane</keyword>
<dbReference type="Gene3D" id="1.10.287.130">
    <property type="match status" value="1"/>
</dbReference>
<keyword evidence="6" id="KW-1003">Cell membrane</keyword>
<dbReference type="InterPro" id="IPR036097">
    <property type="entry name" value="HisK_dim/P_sf"/>
</dbReference>
<keyword evidence="9" id="KW-0547">Nucleotide-binding</keyword>
<keyword evidence="15" id="KW-0902">Two-component regulatory system</keyword>
<dbReference type="Gene3D" id="3.30.565.10">
    <property type="entry name" value="Histidine kinase-like ATPase, C-terminal domain"/>
    <property type="match status" value="1"/>
</dbReference>
<comment type="cofactor">
    <cofactor evidence="3">
        <name>Mg(2+)</name>
        <dbReference type="ChEBI" id="CHEBI:18420"/>
    </cofactor>
</comment>
<evidence type="ECO:0000256" key="22">
    <source>
        <dbReference type="SAM" id="Phobius"/>
    </source>
</evidence>
<evidence type="ECO:0000256" key="6">
    <source>
        <dbReference type="ARBA" id="ARBA00022475"/>
    </source>
</evidence>
<keyword evidence="26" id="KW-1185">Reference proteome</keyword>
<evidence type="ECO:0000256" key="4">
    <source>
        <dbReference type="ARBA" id="ARBA00004651"/>
    </source>
</evidence>
<keyword evidence="13" id="KW-0460">Magnesium</keyword>
<dbReference type="GO" id="GO:0005524">
    <property type="term" value="F:ATP binding"/>
    <property type="evidence" value="ECO:0007669"/>
    <property type="project" value="UniProtKB-KW"/>
</dbReference>
<evidence type="ECO:0000256" key="8">
    <source>
        <dbReference type="ARBA" id="ARBA00022679"/>
    </source>
</evidence>
<dbReference type="PANTHER" id="PTHR44936">
    <property type="entry name" value="SENSOR PROTEIN CREC"/>
    <property type="match status" value="1"/>
</dbReference>
<sequence length="489" mass="52442">MFRSLRTRLFALLAIVVIAACAIGVLMIGLFQRSTAAQVGQMEAEISRACEAQASAFRFYAAGWHDHASSVSASAFRDGLEAVVQSALRDHPGIEGGLWREGDGSLAYAYPTYEGAGPKTDLPQAEAGRIQAVNETALAQGHPVNARYAGSTEVLLLSACPLPGPLSGLTAWTMTRVRTLGGHGYQQLMIGLGLLLATVLAAVVLLTQLTMTWSRHISRIEATLAAHDVNDLPRLPATGERELDRIVRALNEAGDRLAAARQRAEGMAREMAASQRLAAIGRITAGVAHEIRNPIAAMKLKAENALAGDAGRREQALTAILDQIDRLDLLLRRLLSVTERDVPEREEVTLADFLDSLAQRHADLAATRGIRLSAEAATPRARFDPEQMGRALDNLVLNAVQAAPAGTAVQVRAHRAGDRLVLSVRDLGDGPPPALRDDLFEPFVTGRAEGTGLGLSIVREIAVAHDGIARFRRDDGATTFEMVLPWQPC</sequence>
<evidence type="ECO:0000256" key="15">
    <source>
        <dbReference type="ARBA" id="ARBA00023012"/>
    </source>
</evidence>
<proteinExistence type="predicted"/>
<accession>A0A560GZV9</accession>
<keyword evidence="16" id="KW-0346">Stress response</keyword>
<dbReference type="SMART" id="SM00388">
    <property type="entry name" value="HisKA"/>
    <property type="match status" value="1"/>
</dbReference>
<dbReference type="GO" id="GO:0000155">
    <property type="term" value="F:phosphorelay sensor kinase activity"/>
    <property type="evidence" value="ECO:0007669"/>
    <property type="project" value="InterPro"/>
</dbReference>
<evidence type="ECO:0000256" key="19">
    <source>
        <dbReference type="ARBA" id="ARBA00040454"/>
    </source>
</evidence>
<evidence type="ECO:0000256" key="12">
    <source>
        <dbReference type="ARBA" id="ARBA00022840"/>
    </source>
</evidence>
<keyword evidence="21" id="KW-0175">Coiled coil</keyword>
<dbReference type="SUPFAM" id="SSF55874">
    <property type="entry name" value="ATPase domain of HSP90 chaperone/DNA topoisomerase II/histidine kinase"/>
    <property type="match status" value="1"/>
</dbReference>
<feature type="domain" description="HAMP" evidence="24">
    <location>
        <begin position="234"/>
        <end position="262"/>
    </location>
</feature>
<keyword evidence="18" id="KW-0464">Manganese</keyword>
<feature type="domain" description="Histidine kinase" evidence="23">
    <location>
        <begin position="286"/>
        <end position="488"/>
    </location>
</feature>
<evidence type="ECO:0000313" key="25">
    <source>
        <dbReference type="EMBL" id="TWB39089.1"/>
    </source>
</evidence>
<evidence type="ECO:0000256" key="11">
    <source>
        <dbReference type="ARBA" id="ARBA00022801"/>
    </source>
</evidence>
<evidence type="ECO:0000256" key="21">
    <source>
        <dbReference type="SAM" id="Coils"/>
    </source>
</evidence>
<evidence type="ECO:0000256" key="13">
    <source>
        <dbReference type="ARBA" id="ARBA00022842"/>
    </source>
</evidence>
<dbReference type="OrthoDB" id="9815750at2"/>
<comment type="catalytic activity">
    <reaction evidence="1">
        <text>ATP + protein L-histidine = ADP + protein N-phospho-L-histidine.</text>
        <dbReference type="EC" id="2.7.13.3"/>
    </reaction>
</comment>
<evidence type="ECO:0000256" key="9">
    <source>
        <dbReference type="ARBA" id="ARBA00022741"/>
    </source>
</evidence>
<dbReference type="PROSITE" id="PS51257">
    <property type="entry name" value="PROKAR_LIPOPROTEIN"/>
    <property type="match status" value="1"/>
</dbReference>
<reference evidence="25 26" key="1">
    <citation type="submission" date="2019-06" db="EMBL/GenBank/DDBJ databases">
        <title>Genomic Encyclopedia of Type Strains, Phase IV (KMG-V): Genome sequencing to study the core and pangenomes of soil and plant-associated prokaryotes.</title>
        <authorList>
            <person name="Whitman W."/>
        </authorList>
    </citation>
    <scope>NUCLEOTIDE SEQUENCE [LARGE SCALE GENOMIC DNA]</scope>
    <source>
        <strain evidence="25 26">BR 11622</strain>
    </source>
</reference>
<keyword evidence="22" id="KW-0472">Membrane</keyword>
<dbReference type="EC" id="2.7.13.3" evidence="5"/>
<keyword evidence="12" id="KW-0067">ATP-binding</keyword>
<dbReference type="EMBL" id="VITR01000011">
    <property type="protein sequence ID" value="TWB39089.1"/>
    <property type="molecule type" value="Genomic_DNA"/>
</dbReference>
<evidence type="ECO:0000313" key="26">
    <source>
        <dbReference type="Proteomes" id="UP000315751"/>
    </source>
</evidence>
<feature type="transmembrane region" description="Helical" evidence="22">
    <location>
        <begin position="188"/>
        <end position="209"/>
    </location>
</feature>
<evidence type="ECO:0000256" key="7">
    <source>
        <dbReference type="ARBA" id="ARBA00022553"/>
    </source>
</evidence>
<evidence type="ECO:0000256" key="14">
    <source>
        <dbReference type="ARBA" id="ARBA00022912"/>
    </source>
</evidence>
<feature type="coiled-coil region" evidence="21">
    <location>
        <begin position="243"/>
        <end position="270"/>
    </location>
</feature>
<evidence type="ECO:0000256" key="1">
    <source>
        <dbReference type="ARBA" id="ARBA00000085"/>
    </source>
</evidence>
<dbReference type="RefSeq" id="WP_145734482.1">
    <property type="nucleotide sequence ID" value="NZ_VITR01000011.1"/>
</dbReference>
<comment type="cofactor">
    <cofactor evidence="2">
        <name>Mn(2+)</name>
        <dbReference type="ChEBI" id="CHEBI:29035"/>
    </cofactor>
</comment>
<dbReference type="PROSITE" id="PS50109">
    <property type="entry name" value="HIS_KIN"/>
    <property type="match status" value="1"/>
</dbReference>
<dbReference type="CDD" id="cd00082">
    <property type="entry name" value="HisKA"/>
    <property type="match status" value="1"/>
</dbReference>
<keyword evidence="10" id="KW-0418">Kinase</keyword>
<keyword evidence="7" id="KW-0597">Phosphoprotein</keyword>
<keyword evidence="8" id="KW-0808">Transferase</keyword>
<dbReference type="SUPFAM" id="SSF47384">
    <property type="entry name" value="Homodimeric domain of signal transducing histidine kinase"/>
    <property type="match status" value="1"/>
</dbReference>
<evidence type="ECO:0000256" key="16">
    <source>
        <dbReference type="ARBA" id="ARBA00023016"/>
    </source>
</evidence>
<organism evidence="25 26">
    <name type="scientific">Nitrospirillum amazonense</name>
    <dbReference type="NCBI Taxonomy" id="28077"/>
    <lineage>
        <taxon>Bacteria</taxon>
        <taxon>Pseudomonadati</taxon>
        <taxon>Pseudomonadota</taxon>
        <taxon>Alphaproteobacteria</taxon>
        <taxon>Rhodospirillales</taxon>
        <taxon>Azospirillaceae</taxon>
        <taxon>Nitrospirillum</taxon>
    </lineage>
</organism>
<dbReference type="InterPro" id="IPR003661">
    <property type="entry name" value="HisK_dim/P_dom"/>
</dbReference>
<dbReference type="InterPro" id="IPR036890">
    <property type="entry name" value="HATPase_C_sf"/>
</dbReference>